<reference evidence="2" key="2">
    <citation type="submission" date="2020-09" db="EMBL/GenBank/DDBJ databases">
        <authorList>
            <person name="Sun Q."/>
            <person name="Zhou Y."/>
        </authorList>
    </citation>
    <scope>NUCLEOTIDE SEQUENCE</scope>
    <source>
        <strain evidence="2">CGMCC 1.15760</strain>
    </source>
</reference>
<dbReference type="EMBL" id="BMJT01000002">
    <property type="protein sequence ID" value="GGG16198.1"/>
    <property type="molecule type" value="Genomic_DNA"/>
</dbReference>
<reference evidence="2" key="1">
    <citation type="journal article" date="2014" name="Int. J. Syst. Evol. Microbiol.">
        <title>Complete genome sequence of Corynebacterium casei LMG S-19264T (=DSM 44701T), isolated from a smear-ripened cheese.</title>
        <authorList>
            <consortium name="US DOE Joint Genome Institute (JGI-PGF)"/>
            <person name="Walter F."/>
            <person name="Albersmeier A."/>
            <person name="Kalinowski J."/>
            <person name="Ruckert C."/>
        </authorList>
    </citation>
    <scope>NUCLEOTIDE SEQUENCE</scope>
    <source>
        <strain evidence="2">CGMCC 1.15760</strain>
    </source>
</reference>
<proteinExistence type="predicted"/>
<evidence type="ECO:0000313" key="2">
    <source>
        <dbReference type="EMBL" id="GGG16198.1"/>
    </source>
</evidence>
<feature type="transmembrane region" description="Helical" evidence="1">
    <location>
        <begin position="12"/>
        <end position="41"/>
    </location>
</feature>
<keyword evidence="1" id="KW-0812">Transmembrane</keyword>
<keyword evidence="3" id="KW-1185">Reference proteome</keyword>
<evidence type="ECO:0000313" key="3">
    <source>
        <dbReference type="Proteomes" id="UP000616608"/>
    </source>
</evidence>
<sequence>MNRPIPTWATAMMAIIGILMILSYLPLIFPILAIIGVVILIKYIIQKSKNAIEETKTQFDTFTSDRDVINRLPAYKEFSYVEKRLMDKDSKYAKQVRHAVFETEQDGFSKYKNDSKRIRSYIKEGDISRDFYLIFDKNMTMLDEMAKELKTMNLDDTPSPIVEAKVRVMWRELRIMHDELMQAMEKHVILIKEDYLGAAREEREALGKLMAEREAEREDFEKSLQ</sequence>
<keyword evidence="1" id="KW-0472">Membrane</keyword>
<dbReference type="RefSeq" id="WP_188613741.1">
    <property type="nucleotide sequence ID" value="NZ_BMJT01000002.1"/>
</dbReference>
<accession>A0A917LEV9</accession>
<dbReference type="AlphaFoldDB" id="A0A917LEV9"/>
<dbReference type="Proteomes" id="UP000616608">
    <property type="component" value="Unassembled WGS sequence"/>
</dbReference>
<gene>
    <name evidence="2" type="ORF">GCM10007425_08190</name>
</gene>
<name>A0A917LEV9_9BACI</name>
<organism evidence="2 3">
    <name type="scientific">Lysinibacillus alkalisoli</name>
    <dbReference type="NCBI Taxonomy" id="1911548"/>
    <lineage>
        <taxon>Bacteria</taxon>
        <taxon>Bacillati</taxon>
        <taxon>Bacillota</taxon>
        <taxon>Bacilli</taxon>
        <taxon>Bacillales</taxon>
        <taxon>Bacillaceae</taxon>
        <taxon>Lysinibacillus</taxon>
    </lineage>
</organism>
<keyword evidence="1" id="KW-1133">Transmembrane helix</keyword>
<evidence type="ECO:0000256" key="1">
    <source>
        <dbReference type="SAM" id="Phobius"/>
    </source>
</evidence>
<comment type="caution">
    <text evidence="2">The sequence shown here is derived from an EMBL/GenBank/DDBJ whole genome shotgun (WGS) entry which is preliminary data.</text>
</comment>
<protein>
    <submittedName>
        <fullName evidence="2">Uncharacterized protein</fullName>
    </submittedName>
</protein>